<evidence type="ECO:0000256" key="5">
    <source>
        <dbReference type="SAM" id="Phobius"/>
    </source>
</evidence>
<dbReference type="EMBL" id="AP019302">
    <property type="protein sequence ID" value="BBH06038.1"/>
    <property type="molecule type" value="Genomic_DNA"/>
</dbReference>
<dbReference type="PANTHER" id="PTHR46056:SF12">
    <property type="entry name" value="LONG-CHAIN-ALCOHOL OXIDASE"/>
    <property type="match status" value="1"/>
</dbReference>
<keyword evidence="5" id="KW-1133">Transmembrane helix</keyword>
<keyword evidence="5" id="KW-0812">Transmembrane</keyword>
<keyword evidence="5" id="KW-0472">Membrane</keyword>
<evidence type="ECO:0000256" key="4">
    <source>
        <dbReference type="ARBA" id="ARBA00023002"/>
    </source>
</evidence>
<evidence type="ECO:0000256" key="1">
    <source>
        <dbReference type="ARBA" id="ARBA00010790"/>
    </source>
</evidence>
<name>A0A4Y1RQ57_PRUDU</name>
<sequence>MIRSQHHGDCGGSFCRGFARGRRESKFSHGFSPAQIQSLAAICEALVPPLSLEDTINNNNNNKEESPDDQALHSIYRASGSQPPIPDEVAELMLKRALPEVMEGMKLFLKMLSFRLGTLLLCGHRCLSWKWPFIHSFSEMSLEKREEVLKKWSKEKLVLTLRLMFLVVKIFCLYTFFSRSSSHASSLHYHRTDWAIWVRQRDEFGEWCLKLLKKHLLKWKGTGDLAKHA</sequence>
<keyword evidence="4" id="KW-0560">Oxidoreductase</keyword>
<keyword evidence="2" id="KW-0285">Flavoprotein</keyword>
<gene>
    <name evidence="6" type="ORF">Prudu_017584</name>
</gene>
<evidence type="ECO:0000256" key="3">
    <source>
        <dbReference type="ARBA" id="ARBA00022827"/>
    </source>
</evidence>
<comment type="similarity">
    <text evidence="1">Belongs to the GMC oxidoreductase family.</text>
</comment>
<feature type="transmembrane region" description="Helical" evidence="5">
    <location>
        <begin position="159"/>
        <end position="177"/>
    </location>
</feature>
<protein>
    <submittedName>
        <fullName evidence="6">Long-chain fatty alcohol dehydrogenase family protein</fullName>
    </submittedName>
</protein>
<reference evidence="6" key="1">
    <citation type="journal article" date="2019" name="Science">
        <title>Mutation of a bHLH transcription factor allowed almond domestication.</title>
        <authorList>
            <person name="Sanchez-Perez R."/>
            <person name="Pavan S."/>
            <person name="Mazzeo R."/>
            <person name="Moldovan C."/>
            <person name="Aiese Cigliano R."/>
            <person name="Del Cueto J."/>
            <person name="Ricciardi F."/>
            <person name="Lotti C."/>
            <person name="Ricciardi L."/>
            <person name="Dicenta F."/>
            <person name="Lopez-Marques R.L."/>
            <person name="Lindberg Moller B."/>
        </authorList>
    </citation>
    <scope>NUCLEOTIDE SEQUENCE</scope>
</reference>
<evidence type="ECO:0000256" key="2">
    <source>
        <dbReference type="ARBA" id="ARBA00022630"/>
    </source>
</evidence>
<dbReference type="AlphaFoldDB" id="A0A4Y1RQ57"/>
<accession>A0A4Y1RQ57</accession>
<dbReference type="GO" id="GO:0016491">
    <property type="term" value="F:oxidoreductase activity"/>
    <property type="evidence" value="ECO:0007669"/>
    <property type="project" value="UniProtKB-KW"/>
</dbReference>
<dbReference type="PANTHER" id="PTHR46056">
    <property type="entry name" value="LONG-CHAIN-ALCOHOL OXIDASE"/>
    <property type="match status" value="1"/>
</dbReference>
<keyword evidence="3" id="KW-0274">FAD</keyword>
<organism evidence="6">
    <name type="scientific">Prunus dulcis</name>
    <name type="common">Almond</name>
    <name type="synonym">Amygdalus dulcis</name>
    <dbReference type="NCBI Taxonomy" id="3755"/>
    <lineage>
        <taxon>Eukaryota</taxon>
        <taxon>Viridiplantae</taxon>
        <taxon>Streptophyta</taxon>
        <taxon>Embryophyta</taxon>
        <taxon>Tracheophyta</taxon>
        <taxon>Spermatophyta</taxon>
        <taxon>Magnoliopsida</taxon>
        <taxon>eudicotyledons</taxon>
        <taxon>Gunneridae</taxon>
        <taxon>Pentapetalae</taxon>
        <taxon>rosids</taxon>
        <taxon>fabids</taxon>
        <taxon>Rosales</taxon>
        <taxon>Rosaceae</taxon>
        <taxon>Amygdaloideae</taxon>
        <taxon>Amygdaleae</taxon>
        <taxon>Prunus</taxon>
    </lineage>
</organism>
<proteinExistence type="inferred from homology"/>
<evidence type="ECO:0000313" key="6">
    <source>
        <dbReference type="EMBL" id="BBH06038.1"/>
    </source>
</evidence>